<keyword evidence="1" id="KW-0378">Hydrolase</keyword>
<dbReference type="SMART" id="SM00943">
    <property type="entry name" value="Prim-Pol"/>
    <property type="match status" value="1"/>
</dbReference>
<protein>
    <recommendedName>
        <fullName evidence="3">DNA primase/polymerase bifunctional N-terminal domain-containing protein</fullName>
    </recommendedName>
</protein>
<dbReference type="PANTHER" id="PTHR35372:SF2">
    <property type="entry name" value="SF3 HELICASE DOMAIN-CONTAINING PROTEIN"/>
    <property type="match status" value="1"/>
</dbReference>
<accession>A0A1Y2N3X8</accession>
<dbReference type="OrthoDB" id="3218228at2"/>
<evidence type="ECO:0000256" key="2">
    <source>
        <dbReference type="SAM" id="MobiDB-lite"/>
    </source>
</evidence>
<evidence type="ECO:0000259" key="3">
    <source>
        <dbReference type="SMART" id="SM00943"/>
    </source>
</evidence>
<dbReference type="Pfam" id="PF09250">
    <property type="entry name" value="Prim-Pol"/>
    <property type="match status" value="1"/>
</dbReference>
<name>A0A1Y2N3X8_PSEAH</name>
<sequence>MSTQSDRSGSPTDRARLAGWLDLAARGWHLFPVLPGRKQPAIPAWESRATTHPETIVDYFTAHPDHNAGIACGPSRLLVVDCDTPKPTDPDQSRDGAAVLAGLAAGRGGLPDTWTVATPSGGRHLYFRAPTDPGVRLGNTARTLGPMLDSRGHGGQVLAPGSRLPNGSYELLDDTDPPPLPGWLVWHLSVRPATANSAPSERPTTTPRDAGAYVSAVVRAELQRIAQAGRGGHNAAVFTAARALGQLVGAGVLDHRQAAADLTAAAGHIVDGPCDCTAGDIAATIASGLGYGARRPRRLPTLSSTRSHGEGRRSA</sequence>
<feature type="region of interest" description="Disordered" evidence="2">
    <location>
        <begin position="294"/>
        <end position="315"/>
    </location>
</feature>
<reference evidence="4 5" key="1">
    <citation type="submission" date="2016-09" db="EMBL/GenBank/DDBJ databases">
        <title>Pseudonocardia autotrophica DSM535, a candidate organism with high potential of specific P450 cytochromes.</title>
        <authorList>
            <person name="Grumaz C."/>
            <person name="Vainshtein Y."/>
            <person name="Kirstahler P."/>
            <person name="Sohn K."/>
        </authorList>
    </citation>
    <scope>NUCLEOTIDE SEQUENCE [LARGE SCALE GENOMIC DNA]</scope>
    <source>
        <strain evidence="4 5">DSM 535</strain>
    </source>
</reference>
<dbReference type="RefSeq" id="WP_085911958.1">
    <property type="nucleotide sequence ID" value="NZ_AP018920.1"/>
</dbReference>
<dbReference type="InterPro" id="IPR051620">
    <property type="entry name" value="ORF904-like_C"/>
</dbReference>
<evidence type="ECO:0000313" key="4">
    <source>
        <dbReference type="EMBL" id="OSY42182.1"/>
    </source>
</evidence>
<organism evidence="4 5">
    <name type="scientific">Pseudonocardia autotrophica</name>
    <name type="common">Amycolata autotrophica</name>
    <name type="synonym">Nocardia autotrophica</name>
    <dbReference type="NCBI Taxonomy" id="2074"/>
    <lineage>
        <taxon>Bacteria</taxon>
        <taxon>Bacillati</taxon>
        <taxon>Actinomycetota</taxon>
        <taxon>Actinomycetes</taxon>
        <taxon>Pseudonocardiales</taxon>
        <taxon>Pseudonocardiaceae</taxon>
        <taxon>Pseudonocardia</taxon>
    </lineage>
</organism>
<gene>
    <name evidence="4" type="ORF">BG845_01680</name>
</gene>
<feature type="domain" description="DNA primase/polymerase bifunctional N-terminal" evidence="3">
    <location>
        <begin position="20"/>
        <end position="184"/>
    </location>
</feature>
<dbReference type="InterPro" id="IPR015330">
    <property type="entry name" value="DNA_primase/pol_bifunc_N"/>
</dbReference>
<dbReference type="AlphaFoldDB" id="A0A1Y2N3X8"/>
<dbReference type="EMBL" id="MIGB01000006">
    <property type="protein sequence ID" value="OSY42182.1"/>
    <property type="molecule type" value="Genomic_DNA"/>
</dbReference>
<dbReference type="SUPFAM" id="SSF56747">
    <property type="entry name" value="Prim-pol domain"/>
    <property type="match status" value="1"/>
</dbReference>
<evidence type="ECO:0000313" key="5">
    <source>
        <dbReference type="Proteomes" id="UP000194360"/>
    </source>
</evidence>
<dbReference type="Proteomes" id="UP000194360">
    <property type="component" value="Unassembled WGS sequence"/>
</dbReference>
<proteinExistence type="predicted"/>
<dbReference type="STRING" id="2074.BG845_01680"/>
<dbReference type="GO" id="GO:0016787">
    <property type="term" value="F:hydrolase activity"/>
    <property type="evidence" value="ECO:0007669"/>
    <property type="project" value="UniProtKB-KW"/>
</dbReference>
<evidence type="ECO:0000256" key="1">
    <source>
        <dbReference type="ARBA" id="ARBA00022801"/>
    </source>
</evidence>
<dbReference type="PANTHER" id="PTHR35372">
    <property type="entry name" value="ATP BINDING PROTEIN-RELATED"/>
    <property type="match status" value="1"/>
</dbReference>
<comment type="caution">
    <text evidence="4">The sequence shown here is derived from an EMBL/GenBank/DDBJ whole genome shotgun (WGS) entry which is preliminary data.</text>
</comment>
<dbReference type="CDD" id="cd04859">
    <property type="entry name" value="Prim_Pol"/>
    <property type="match status" value="1"/>
</dbReference>
<keyword evidence="5" id="KW-1185">Reference proteome</keyword>